<proteinExistence type="predicted"/>
<reference evidence="1" key="1">
    <citation type="submission" date="2012-09" db="EMBL/GenBank/DDBJ databases">
        <authorList>
            <person name="Martin A.A."/>
        </authorList>
    </citation>
    <scope>NUCLEOTIDE SEQUENCE</scope>
</reference>
<accession>A0A0K0DKG8</accession>
<evidence type="ECO:0000313" key="1">
    <source>
        <dbReference type="Proteomes" id="UP000035642"/>
    </source>
</evidence>
<sequence length="135" mass="15137">LSWKIAAKLKDEVIPREAQVLSGAALVDYINNHQQLFKVEPAAALDELMMKIMKPKFINQNKKPRVDEVEDDDLEIPDRQVRAGRSLLQKLCQTVFASDHKENTGFMDGFRLNSQRLTSLVAAVCAVMGKATVLL</sequence>
<dbReference type="WBParaSite" id="ACAC_0001200401-mRNA-1">
    <property type="protein sequence ID" value="ACAC_0001200401-mRNA-1"/>
    <property type="gene ID" value="ACAC_0001200401"/>
</dbReference>
<dbReference type="Proteomes" id="UP000035642">
    <property type="component" value="Unassembled WGS sequence"/>
</dbReference>
<dbReference type="AlphaFoldDB" id="A0A0K0DKG8"/>
<evidence type="ECO:0000313" key="2">
    <source>
        <dbReference type="WBParaSite" id="ACAC_0001200401-mRNA-1"/>
    </source>
</evidence>
<reference evidence="2" key="2">
    <citation type="submission" date="2017-02" db="UniProtKB">
        <authorList>
            <consortium name="WormBaseParasite"/>
        </authorList>
    </citation>
    <scope>IDENTIFICATION</scope>
</reference>
<keyword evidence="1" id="KW-1185">Reference proteome</keyword>
<name>A0A0K0DKG8_ANGCA</name>
<protein>
    <submittedName>
        <fullName evidence="2">Condensin complex subunit 2</fullName>
    </submittedName>
</protein>
<organism evidence="1 2">
    <name type="scientific">Angiostrongylus cantonensis</name>
    <name type="common">Rat lungworm</name>
    <dbReference type="NCBI Taxonomy" id="6313"/>
    <lineage>
        <taxon>Eukaryota</taxon>
        <taxon>Metazoa</taxon>
        <taxon>Ecdysozoa</taxon>
        <taxon>Nematoda</taxon>
        <taxon>Chromadorea</taxon>
        <taxon>Rhabditida</taxon>
        <taxon>Rhabditina</taxon>
        <taxon>Rhabditomorpha</taxon>
        <taxon>Strongyloidea</taxon>
        <taxon>Metastrongylidae</taxon>
        <taxon>Angiostrongylus</taxon>
    </lineage>
</organism>